<proteinExistence type="predicted"/>
<keyword evidence="3" id="KW-1185">Reference proteome</keyword>
<protein>
    <submittedName>
        <fullName evidence="2">Uncharacterized protein</fullName>
    </submittedName>
</protein>
<reference evidence="3" key="2">
    <citation type="submission" date="2015-01" db="EMBL/GenBank/DDBJ databases">
        <title>Evolutionary Origins and Diversification of the Mycorrhizal Mutualists.</title>
        <authorList>
            <consortium name="DOE Joint Genome Institute"/>
            <consortium name="Mycorrhizal Genomics Consortium"/>
            <person name="Kohler A."/>
            <person name="Kuo A."/>
            <person name="Nagy L.G."/>
            <person name="Floudas D."/>
            <person name="Copeland A."/>
            <person name="Barry K.W."/>
            <person name="Cichocki N."/>
            <person name="Veneault-Fourrey C."/>
            <person name="LaButti K."/>
            <person name="Lindquist E.A."/>
            <person name="Lipzen A."/>
            <person name="Lundell T."/>
            <person name="Morin E."/>
            <person name="Murat C."/>
            <person name="Riley R."/>
            <person name="Ohm R."/>
            <person name="Sun H."/>
            <person name="Tunlid A."/>
            <person name="Henrissat B."/>
            <person name="Grigoriev I.V."/>
            <person name="Hibbett D.S."/>
            <person name="Martin F."/>
        </authorList>
    </citation>
    <scope>NUCLEOTIDE SEQUENCE [LARGE SCALE GENOMIC DNA]</scope>
    <source>
        <strain evidence="3">Ve08.2h10</strain>
    </source>
</reference>
<evidence type="ECO:0000313" key="3">
    <source>
        <dbReference type="Proteomes" id="UP000054538"/>
    </source>
</evidence>
<dbReference type="EMBL" id="KN830774">
    <property type="protein sequence ID" value="KIK72489.1"/>
    <property type="molecule type" value="Genomic_DNA"/>
</dbReference>
<gene>
    <name evidence="2" type="ORF">PAXRUDRAFT_836445</name>
</gene>
<feature type="compositionally biased region" description="Basic residues" evidence="1">
    <location>
        <begin position="16"/>
        <end position="26"/>
    </location>
</feature>
<dbReference type="AlphaFoldDB" id="A0A0D0CYI5"/>
<dbReference type="InParanoid" id="A0A0D0CYI5"/>
<name>A0A0D0CYI5_9AGAM</name>
<dbReference type="HOGENOM" id="CLU_2139447_0_0_1"/>
<evidence type="ECO:0000256" key="1">
    <source>
        <dbReference type="SAM" id="MobiDB-lite"/>
    </source>
</evidence>
<feature type="region of interest" description="Disordered" evidence="1">
    <location>
        <begin position="1"/>
        <end position="38"/>
    </location>
</feature>
<organism evidence="2 3">
    <name type="scientific">Paxillus rubicundulus Ve08.2h10</name>
    <dbReference type="NCBI Taxonomy" id="930991"/>
    <lineage>
        <taxon>Eukaryota</taxon>
        <taxon>Fungi</taxon>
        <taxon>Dikarya</taxon>
        <taxon>Basidiomycota</taxon>
        <taxon>Agaricomycotina</taxon>
        <taxon>Agaricomycetes</taxon>
        <taxon>Agaricomycetidae</taxon>
        <taxon>Boletales</taxon>
        <taxon>Paxilineae</taxon>
        <taxon>Paxillaceae</taxon>
        <taxon>Paxillus</taxon>
    </lineage>
</organism>
<reference evidence="2 3" key="1">
    <citation type="submission" date="2014-04" db="EMBL/GenBank/DDBJ databases">
        <authorList>
            <consortium name="DOE Joint Genome Institute"/>
            <person name="Kuo A."/>
            <person name="Kohler A."/>
            <person name="Jargeat P."/>
            <person name="Nagy L.G."/>
            <person name="Floudas D."/>
            <person name="Copeland A."/>
            <person name="Barry K.W."/>
            <person name="Cichocki N."/>
            <person name="Veneault-Fourrey C."/>
            <person name="LaButti K."/>
            <person name="Lindquist E.A."/>
            <person name="Lipzen A."/>
            <person name="Lundell T."/>
            <person name="Morin E."/>
            <person name="Murat C."/>
            <person name="Sun H."/>
            <person name="Tunlid A."/>
            <person name="Henrissat B."/>
            <person name="Grigoriev I.V."/>
            <person name="Hibbett D.S."/>
            <person name="Martin F."/>
            <person name="Nordberg H.P."/>
            <person name="Cantor M.N."/>
            <person name="Hua S.X."/>
        </authorList>
    </citation>
    <scope>NUCLEOTIDE SEQUENCE [LARGE SCALE GENOMIC DNA]</scope>
    <source>
        <strain evidence="2 3">Ve08.2h10</strain>
    </source>
</reference>
<sequence>LTHARNGSSTPEMAHRCSKSMTRRRNSSPALNGSSQPACAFSATPGHVQIAGSATVSRGARVQRFWRDLAARRSSSSGQQPIEPQLIRALHFGKLRIRIAVTGIAACHGKESI</sequence>
<feature type="compositionally biased region" description="Polar residues" evidence="1">
    <location>
        <begin position="1"/>
        <end position="11"/>
    </location>
</feature>
<feature type="non-terminal residue" evidence="2">
    <location>
        <position position="1"/>
    </location>
</feature>
<accession>A0A0D0CYI5</accession>
<feature type="compositionally biased region" description="Polar residues" evidence="1">
    <location>
        <begin position="27"/>
        <end position="37"/>
    </location>
</feature>
<evidence type="ECO:0000313" key="2">
    <source>
        <dbReference type="EMBL" id="KIK72489.1"/>
    </source>
</evidence>
<dbReference type="Proteomes" id="UP000054538">
    <property type="component" value="Unassembled WGS sequence"/>
</dbReference>